<feature type="compositionally biased region" description="Gly residues" evidence="1">
    <location>
        <begin position="78"/>
        <end position="93"/>
    </location>
</feature>
<keyword evidence="3" id="KW-1185">Reference proteome</keyword>
<dbReference type="Proteomes" id="UP001140949">
    <property type="component" value="Unassembled WGS sequence"/>
</dbReference>
<evidence type="ECO:0000313" key="2">
    <source>
        <dbReference type="EMBL" id="KAJ6831358.1"/>
    </source>
</evidence>
<gene>
    <name evidence="2" type="ORF">M6B38_349620</name>
</gene>
<proteinExistence type="predicted"/>
<feature type="compositionally biased region" description="Basic residues" evidence="1">
    <location>
        <begin position="20"/>
        <end position="29"/>
    </location>
</feature>
<accession>A0AAX6GSV1</accession>
<sequence length="131" mass="14860">MEARRCRICALEAQIRRRGRRSRRRRLGARRGFPSDGSEPWRRSRGSRWRWEEMGLGGARVKAGSRRPVQCDFDAGRRSGGFGREGDCPGGGTEASPERPGRLLEVAAAVFRIEAWRWVRFPLLLLSSCCS</sequence>
<feature type="region of interest" description="Disordered" evidence="1">
    <location>
        <begin position="20"/>
        <end position="43"/>
    </location>
</feature>
<comment type="caution">
    <text evidence="2">The sequence shown here is derived from an EMBL/GenBank/DDBJ whole genome shotgun (WGS) entry which is preliminary data.</text>
</comment>
<evidence type="ECO:0000313" key="3">
    <source>
        <dbReference type="Proteomes" id="UP001140949"/>
    </source>
</evidence>
<dbReference type="AlphaFoldDB" id="A0AAX6GSV1"/>
<reference evidence="2" key="2">
    <citation type="submission" date="2023-04" db="EMBL/GenBank/DDBJ databases">
        <authorList>
            <person name="Bruccoleri R.E."/>
            <person name="Oakeley E.J."/>
            <person name="Faust A.-M."/>
            <person name="Dessus-Babus S."/>
            <person name="Altorfer M."/>
            <person name="Burckhardt D."/>
            <person name="Oertli M."/>
            <person name="Naumann U."/>
            <person name="Petersen F."/>
            <person name="Wong J."/>
        </authorList>
    </citation>
    <scope>NUCLEOTIDE SEQUENCE</scope>
    <source>
        <strain evidence="2">GSM-AAB239-AS_SAM_17_03QT</strain>
        <tissue evidence="2">Leaf</tissue>
    </source>
</reference>
<protein>
    <submittedName>
        <fullName evidence="2">Uncharacterized protein</fullName>
    </submittedName>
</protein>
<reference evidence="2" key="1">
    <citation type="journal article" date="2023" name="GigaByte">
        <title>Genome assembly of the bearded iris, Iris pallida Lam.</title>
        <authorList>
            <person name="Bruccoleri R.E."/>
            <person name="Oakeley E.J."/>
            <person name="Faust A.M.E."/>
            <person name="Altorfer M."/>
            <person name="Dessus-Babus S."/>
            <person name="Burckhardt D."/>
            <person name="Oertli M."/>
            <person name="Naumann U."/>
            <person name="Petersen F."/>
            <person name="Wong J."/>
        </authorList>
    </citation>
    <scope>NUCLEOTIDE SEQUENCE</scope>
    <source>
        <strain evidence="2">GSM-AAB239-AS_SAM_17_03QT</strain>
    </source>
</reference>
<evidence type="ECO:0000256" key="1">
    <source>
        <dbReference type="SAM" id="MobiDB-lite"/>
    </source>
</evidence>
<dbReference type="EMBL" id="JANAVB010016800">
    <property type="protein sequence ID" value="KAJ6831358.1"/>
    <property type="molecule type" value="Genomic_DNA"/>
</dbReference>
<name>A0AAX6GSV1_IRIPA</name>
<feature type="region of interest" description="Disordered" evidence="1">
    <location>
        <begin position="72"/>
        <end position="98"/>
    </location>
</feature>
<organism evidence="2 3">
    <name type="scientific">Iris pallida</name>
    <name type="common">Sweet iris</name>
    <dbReference type="NCBI Taxonomy" id="29817"/>
    <lineage>
        <taxon>Eukaryota</taxon>
        <taxon>Viridiplantae</taxon>
        <taxon>Streptophyta</taxon>
        <taxon>Embryophyta</taxon>
        <taxon>Tracheophyta</taxon>
        <taxon>Spermatophyta</taxon>
        <taxon>Magnoliopsida</taxon>
        <taxon>Liliopsida</taxon>
        <taxon>Asparagales</taxon>
        <taxon>Iridaceae</taxon>
        <taxon>Iridoideae</taxon>
        <taxon>Irideae</taxon>
        <taxon>Iris</taxon>
    </lineage>
</organism>